<evidence type="ECO:0000313" key="4">
    <source>
        <dbReference type="EMBL" id="KXX81504.1"/>
    </source>
</evidence>
<accession>A0A175WF22</accession>
<feature type="compositionally biased region" description="Basic and acidic residues" evidence="2">
    <location>
        <begin position="38"/>
        <end position="50"/>
    </location>
</feature>
<organism evidence="4 5">
    <name type="scientific">Madurella mycetomatis</name>
    <dbReference type="NCBI Taxonomy" id="100816"/>
    <lineage>
        <taxon>Eukaryota</taxon>
        <taxon>Fungi</taxon>
        <taxon>Dikarya</taxon>
        <taxon>Ascomycota</taxon>
        <taxon>Pezizomycotina</taxon>
        <taxon>Sordariomycetes</taxon>
        <taxon>Sordariomycetidae</taxon>
        <taxon>Sordariales</taxon>
        <taxon>Sordariales incertae sedis</taxon>
        <taxon>Madurella</taxon>
    </lineage>
</organism>
<dbReference type="PANTHER" id="PTHR40618">
    <property type="entry name" value="B-ZIP TRANSCRIPTION FACTOR (EUROFUNG)-RELATED"/>
    <property type="match status" value="1"/>
</dbReference>
<evidence type="ECO:0000256" key="1">
    <source>
        <dbReference type="SAM" id="Coils"/>
    </source>
</evidence>
<feature type="domain" description="BZIP" evidence="3">
    <location>
        <begin position="50"/>
        <end position="95"/>
    </location>
</feature>
<dbReference type="InterPro" id="IPR046347">
    <property type="entry name" value="bZIP_sf"/>
</dbReference>
<dbReference type="Pfam" id="PF00170">
    <property type="entry name" value="bZIP_1"/>
    <property type="match status" value="1"/>
</dbReference>
<dbReference type="PANTHER" id="PTHR40618:SF1">
    <property type="entry name" value="B-ZIP TRANSCRIPTION FACTOR (EUROFUNG)"/>
    <property type="match status" value="1"/>
</dbReference>
<feature type="region of interest" description="Disordered" evidence="2">
    <location>
        <begin position="464"/>
        <end position="518"/>
    </location>
</feature>
<dbReference type="CDD" id="cd14688">
    <property type="entry name" value="bZIP_YAP"/>
    <property type="match status" value="1"/>
</dbReference>
<feature type="compositionally biased region" description="Basic and acidic residues" evidence="2">
    <location>
        <begin position="150"/>
        <end position="161"/>
    </location>
</feature>
<dbReference type="Proteomes" id="UP000078237">
    <property type="component" value="Unassembled WGS sequence"/>
</dbReference>
<dbReference type="STRING" id="100816.A0A175WF22"/>
<comment type="caution">
    <text evidence="4">The sequence shown here is derived from an EMBL/GenBank/DDBJ whole genome shotgun (WGS) entry which is preliminary data.</text>
</comment>
<feature type="compositionally biased region" description="Low complexity" evidence="2">
    <location>
        <begin position="165"/>
        <end position="190"/>
    </location>
</feature>
<dbReference type="SUPFAM" id="SSF57959">
    <property type="entry name" value="Leucine zipper domain"/>
    <property type="match status" value="1"/>
</dbReference>
<dbReference type="InterPro" id="IPR004827">
    <property type="entry name" value="bZIP"/>
</dbReference>
<feature type="region of interest" description="Disordered" evidence="2">
    <location>
        <begin position="1"/>
        <end position="50"/>
    </location>
</feature>
<sequence>MRNPASRTSEDGPRKRAKTQQTESVLPEDGKKKLRGRPRLDVQDETPADRRRTQIRLAQRAYRNRKETTIQTLEKRVQQLKDINEEMSNTFMQLHDFAVSAGLLDRIPEFGHQLRLTTEKFLALAHLVNDDGARDHEELTASANTSPMDKATRKDGRHPDSQEQTGSGSPASTTTTTTTTTPPSVTAALTDEGPKEQLYGGIIVTHEPVDVADSATHFPSSAPEPSTASAFDYGMVTDPILENASSLVPSRPDLDFLEKLTASFTHFGLEAPASYCSLETTFGRRLQRFALQCGLALLTMPYPPQRAISQVFGFCFLFETPEDIKRRLNRVLNHNTQQSLSNWQYPFFHLGRAGTHLDMTTTTSSPQRRIGNQGTIDVDKPKTTAGFATGPFTAEINGVRDHLLDKDMRMEIPGFGYEYYDCDEIEMYLYQRGVVIPPGADYITTDIDPSHFDNEALETDFSSNIDFASVPPDPAGQRKSNVSSSLSPEPSLGSGPTSTEPSPPGPDMSAMPWPLPETTGLVEPTISDVFSQAGTYLPTSTTPPGTFLSPTDPHNLLTFPLLPPSGDSIAGLDITPATPKPTRKRVIVDVGLLVKEMTLRSVCLGRTPGLKQKDINAAFWAAVQVDLGL</sequence>
<protein>
    <submittedName>
        <fullName evidence="4">AP-1-like transcription factor</fullName>
    </submittedName>
</protein>
<keyword evidence="5" id="KW-1185">Reference proteome</keyword>
<reference evidence="4 5" key="1">
    <citation type="journal article" date="2016" name="Genome Announc.">
        <title>Genome Sequence of Madurella mycetomatis mm55, Isolated from a Human Mycetoma Case in Sudan.</title>
        <authorList>
            <person name="Smit S."/>
            <person name="Derks M.F."/>
            <person name="Bervoets S."/>
            <person name="Fahal A."/>
            <person name="van Leeuwen W."/>
            <person name="van Belkum A."/>
            <person name="van de Sande W.W."/>
        </authorList>
    </citation>
    <scope>NUCLEOTIDE SEQUENCE [LARGE SCALE GENOMIC DNA]</scope>
    <source>
        <strain evidence="5">mm55</strain>
    </source>
</reference>
<evidence type="ECO:0000259" key="3">
    <source>
        <dbReference type="Pfam" id="PF00170"/>
    </source>
</evidence>
<dbReference type="VEuPathDB" id="FungiDB:MMYC01_202512"/>
<feature type="coiled-coil region" evidence="1">
    <location>
        <begin position="63"/>
        <end position="90"/>
    </location>
</feature>
<dbReference type="GO" id="GO:0003700">
    <property type="term" value="F:DNA-binding transcription factor activity"/>
    <property type="evidence" value="ECO:0007669"/>
    <property type="project" value="InterPro"/>
</dbReference>
<dbReference type="EMBL" id="LCTW02000033">
    <property type="protein sequence ID" value="KXX81504.1"/>
    <property type="molecule type" value="Genomic_DNA"/>
</dbReference>
<evidence type="ECO:0000256" key="2">
    <source>
        <dbReference type="SAM" id="MobiDB-lite"/>
    </source>
</evidence>
<dbReference type="AlphaFoldDB" id="A0A175WF22"/>
<gene>
    <name evidence="4" type="ORF">MMYC01_202512</name>
</gene>
<dbReference type="Gene3D" id="1.20.5.170">
    <property type="match status" value="1"/>
</dbReference>
<keyword evidence="1" id="KW-0175">Coiled coil</keyword>
<name>A0A175WF22_9PEZI</name>
<proteinExistence type="predicted"/>
<dbReference type="OrthoDB" id="3555317at2759"/>
<evidence type="ECO:0000313" key="5">
    <source>
        <dbReference type="Proteomes" id="UP000078237"/>
    </source>
</evidence>
<feature type="region of interest" description="Disordered" evidence="2">
    <location>
        <begin position="139"/>
        <end position="192"/>
    </location>
</feature>
<feature type="compositionally biased region" description="Low complexity" evidence="2">
    <location>
        <begin position="483"/>
        <end position="500"/>
    </location>
</feature>